<dbReference type="PROSITE" id="PS50975">
    <property type="entry name" value="ATP_GRASP"/>
    <property type="match status" value="1"/>
</dbReference>
<evidence type="ECO:0000259" key="2">
    <source>
        <dbReference type="PROSITE" id="PS50975"/>
    </source>
</evidence>
<keyword evidence="1" id="KW-0067">ATP-binding</keyword>
<dbReference type="InterPro" id="IPR013815">
    <property type="entry name" value="ATP_grasp_subdomain_1"/>
</dbReference>
<reference evidence="3 4" key="1">
    <citation type="journal article" date="2012" name="J. Bacteriol.">
        <title>Draft Genome Sequences of Four Axenic Mycoplasma genitalium Strains Isolated from Denmark, Japan, and Australia.</title>
        <authorList>
            <person name="McGowin C.L."/>
            <person name="Ma L."/>
            <person name="Jensen J.S."/>
            <person name="Mancuso M.M."/>
            <person name="Hamasuna R."/>
            <person name="Adegboye D."/>
            <person name="Martin D.H."/>
        </authorList>
    </citation>
    <scope>NUCLEOTIDE SEQUENCE [LARGE SCALE GENOMIC DNA]</scope>
    <source>
        <strain evidence="3 4">M6320</strain>
    </source>
</reference>
<dbReference type="InterPro" id="IPR013651">
    <property type="entry name" value="ATP-grasp_RimK-type"/>
</dbReference>
<dbReference type="PANTHER" id="PTHR21621">
    <property type="entry name" value="RIBOSOMAL PROTEIN S6 MODIFICATION PROTEIN"/>
    <property type="match status" value="1"/>
</dbReference>
<gene>
    <name evidence="3" type="ORF">CM1_00055</name>
</gene>
<feature type="domain" description="ATP-grasp" evidence="2">
    <location>
        <begin position="96"/>
        <end position="274"/>
    </location>
</feature>
<dbReference type="Gene3D" id="3.30.470.20">
    <property type="entry name" value="ATP-grasp fold, B domain"/>
    <property type="match status" value="1"/>
</dbReference>
<proteinExistence type="predicted"/>
<dbReference type="EMBL" id="CP003772">
    <property type="protein sequence ID" value="AFQ03805.1"/>
    <property type="molecule type" value="Genomic_DNA"/>
</dbReference>
<dbReference type="Pfam" id="PF08443">
    <property type="entry name" value="RimK"/>
    <property type="match status" value="1"/>
</dbReference>
<dbReference type="GO" id="GO:0005524">
    <property type="term" value="F:ATP binding"/>
    <property type="evidence" value="ECO:0007669"/>
    <property type="project" value="UniProtKB-UniRule"/>
</dbReference>
<dbReference type="AlphaFoldDB" id="A0ABC7ZI90"/>
<evidence type="ECO:0000313" key="3">
    <source>
        <dbReference type="EMBL" id="AFQ03805.1"/>
    </source>
</evidence>
<dbReference type="KEGG" id="mgx:CM1_00055"/>
<organism evidence="3 4">
    <name type="scientific">Mycoplasmoides genitalium M6320</name>
    <dbReference type="NCBI Taxonomy" id="662945"/>
    <lineage>
        <taxon>Bacteria</taxon>
        <taxon>Bacillati</taxon>
        <taxon>Mycoplasmatota</taxon>
        <taxon>Mycoplasmoidales</taxon>
        <taxon>Mycoplasmoidaceae</taxon>
        <taxon>Mycoplasmoides</taxon>
    </lineage>
</organism>
<name>A0ABC7ZI90_MYCGT</name>
<dbReference type="Gene3D" id="3.30.1490.20">
    <property type="entry name" value="ATP-grasp fold, A domain"/>
    <property type="match status" value="1"/>
</dbReference>
<dbReference type="RefSeq" id="WP_014893892.1">
    <property type="nucleotide sequence ID" value="NC_018497.1"/>
</dbReference>
<accession>A0ABC7ZI90</accession>
<dbReference type="SUPFAM" id="SSF56059">
    <property type="entry name" value="Glutathione synthetase ATP-binding domain-like"/>
    <property type="match status" value="1"/>
</dbReference>
<dbReference type="InterPro" id="IPR011761">
    <property type="entry name" value="ATP-grasp"/>
</dbReference>
<sequence length="287" mass="33391">MGKIKLKNRKALVVYDNKDDFEKNQTFALSLIKELQKKKLNAEVLLLENKDINFEAKINEAELILNRSRKVDFLKSNNQINTFLVNPFNVVFIANDKYETYKWLKQNRFLTVNSSLLSKETIKSFPAIVKKRNSHGGKDVHLVNSADEIKHLNIENATEWIVQPFLSIGTVEYRAYILFGKIIKVIKKISNANQFKANFSQGAEVSLFKLKWFTKRKIKKIAKRLREGYYAIDFFLNRYNRVIVNEIEDAAGARALVQLCPDLNITKIIIRTIISKFKKFLKKKLIS</sequence>
<evidence type="ECO:0000256" key="1">
    <source>
        <dbReference type="PROSITE-ProRule" id="PRU00409"/>
    </source>
</evidence>
<dbReference type="PANTHER" id="PTHR21621:SF0">
    <property type="entry name" value="BETA-CITRYLGLUTAMATE SYNTHASE B-RELATED"/>
    <property type="match status" value="1"/>
</dbReference>
<protein>
    <recommendedName>
        <fullName evidence="2">ATP-grasp domain-containing protein</fullName>
    </recommendedName>
</protein>
<dbReference type="Proteomes" id="UP000005254">
    <property type="component" value="Chromosome"/>
</dbReference>
<evidence type="ECO:0000313" key="4">
    <source>
        <dbReference type="Proteomes" id="UP000005254"/>
    </source>
</evidence>
<keyword evidence="1" id="KW-0547">Nucleotide-binding</keyword>